<sequence length="137" mass="15505">MGKNVPAINAGNEINIDEILAKRQEVTGHANKFPFQALGKQWLCYAPDLSDDDFKQELQDLSDAMEERTIATKDWQAEFAYLWLGEEQGAEFLEAAAKAGISSNWILQTALGKYNEQVNANPTRPSSYKNRAQRRQR</sequence>
<accession>A0A2H4PIU9</accession>
<gene>
    <name evidence="2" type="ORF">phi673_gp12</name>
</gene>
<evidence type="ECO:0000256" key="1">
    <source>
        <dbReference type="SAM" id="MobiDB-lite"/>
    </source>
</evidence>
<organism evidence="2 3">
    <name type="scientific">Corynebacterium phage phi673</name>
    <dbReference type="NCBI Taxonomy" id="2052821"/>
    <lineage>
        <taxon>Viruses</taxon>
        <taxon>Duplodnaviria</taxon>
        <taxon>Heunggongvirae</taxon>
        <taxon>Uroviricota</taxon>
        <taxon>Caudoviricetes</taxon>
        <taxon>Ikedavirus</taxon>
        <taxon>Ikedavirus phi673</taxon>
    </lineage>
</organism>
<protein>
    <submittedName>
        <fullName evidence="2">Putative tail assembly chaperone</fullName>
    </submittedName>
</protein>
<evidence type="ECO:0000313" key="2">
    <source>
        <dbReference type="EMBL" id="ATW62874.1"/>
    </source>
</evidence>
<name>A0A2H4PIU9_9CAUD</name>
<proteinExistence type="predicted"/>
<reference evidence="2 3" key="1">
    <citation type="submission" date="2017-10" db="EMBL/GenBank/DDBJ databases">
        <title>Complete nucleotide sequences and annotations of phi673 and phi674, two new lytic phages of Corynebacterium glutamicum ATCC 13032.</title>
        <authorList>
            <person name="Yomantas Y.A.V."/>
            <person name="Abalakina E.G."/>
            <person name="Lobanova J.S."/>
            <person name="Mamontov V.A."/>
            <person name="Stoynova N.V."/>
            <person name="Mashko S.V."/>
        </authorList>
    </citation>
    <scope>NUCLEOTIDE SEQUENCE [LARGE SCALE GENOMIC DNA]</scope>
</reference>
<keyword evidence="3" id="KW-1185">Reference proteome</keyword>
<feature type="region of interest" description="Disordered" evidence="1">
    <location>
        <begin position="116"/>
        <end position="137"/>
    </location>
</feature>
<evidence type="ECO:0000313" key="3">
    <source>
        <dbReference type="Proteomes" id="UP000241893"/>
    </source>
</evidence>
<dbReference type="EMBL" id="MG324353">
    <property type="protein sequence ID" value="ATW62874.1"/>
    <property type="molecule type" value="Genomic_DNA"/>
</dbReference>
<feature type="compositionally biased region" description="Polar residues" evidence="1">
    <location>
        <begin position="116"/>
        <end position="130"/>
    </location>
</feature>
<dbReference type="Proteomes" id="UP000241893">
    <property type="component" value="Segment"/>
</dbReference>
<dbReference type="OrthoDB" id="24757at10239"/>